<dbReference type="Proteomes" id="UP000199076">
    <property type="component" value="Unassembled WGS sequence"/>
</dbReference>
<dbReference type="STRING" id="660518.SAMN05216218_11827"/>
<evidence type="ECO:0000256" key="2">
    <source>
        <dbReference type="SAM" id="Phobius"/>
    </source>
</evidence>
<evidence type="ECO:0000256" key="1">
    <source>
        <dbReference type="SAM" id="MobiDB-lite"/>
    </source>
</evidence>
<dbReference type="AlphaFoldDB" id="A0A1G7SDT1"/>
<accession>A0A1G7SDT1</accession>
<protein>
    <recommendedName>
        <fullName evidence="3">DUF7344 domain-containing protein</fullName>
    </recommendedName>
</protein>
<evidence type="ECO:0000313" key="5">
    <source>
        <dbReference type="Proteomes" id="UP000199076"/>
    </source>
</evidence>
<gene>
    <name evidence="4" type="ORF">SAMN05216218_11827</name>
</gene>
<dbReference type="Gene3D" id="1.10.10.10">
    <property type="entry name" value="Winged helix-like DNA-binding domain superfamily/Winged helix DNA-binding domain"/>
    <property type="match status" value="1"/>
</dbReference>
<name>A0A1G7SDT1_9EURY</name>
<feature type="transmembrane region" description="Helical" evidence="2">
    <location>
        <begin position="136"/>
        <end position="158"/>
    </location>
</feature>
<feature type="domain" description="DUF7344" evidence="3">
    <location>
        <begin position="32"/>
        <end position="111"/>
    </location>
</feature>
<evidence type="ECO:0000259" key="3">
    <source>
        <dbReference type="Pfam" id="PF24035"/>
    </source>
</evidence>
<organism evidence="4 5">
    <name type="scientific">Halorientalis regularis</name>
    <dbReference type="NCBI Taxonomy" id="660518"/>
    <lineage>
        <taxon>Archaea</taxon>
        <taxon>Methanobacteriati</taxon>
        <taxon>Methanobacteriota</taxon>
        <taxon>Stenosarchaea group</taxon>
        <taxon>Halobacteria</taxon>
        <taxon>Halobacteriales</taxon>
        <taxon>Haloarculaceae</taxon>
        <taxon>Halorientalis</taxon>
    </lineage>
</organism>
<evidence type="ECO:0000313" key="4">
    <source>
        <dbReference type="EMBL" id="SDG21131.1"/>
    </source>
</evidence>
<keyword evidence="2" id="KW-0472">Membrane</keyword>
<proteinExistence type="predicted"/>
<dbReference type="InterPro" id="IPR055768">
    <property type="entry name" value="DUF7344"/>
</dbReference>
<dbReference type="EMBL" id="FNBK01000018">
    <property type="protein sequence ID" value="SDG21131.1"/>
    <property type="molecule type" value="Genomic_DNA"/>
</dbReference>
<keyword evidence="2" id="KW-0812">Transmembrane</keyword>
<dbReference type="Pfam" id="PF24035">
    <property type="entry name" value="DUF7344"/>
    <property type="match status" value="1"/>
</dbReference>
<keyword evidence="2" id="KW-1133">Transmembrane helix</keyword>
<dbReference type="RefSeq" id="WP_245681223.1">
    <property type="nucleotide sequence ID" value="NZ_FNBK01000018.1"/>
</dbReference>
<feature type="region of interest" description="Disordered" evidence="1">
    <location>
        <begin position="1"/>
        <end position="27"/>
    </location>
</feature>
<dbReference type="InterPro" id="IPR036388">
    <property type="entry name" value="WH-like_DNA-bd_sf"/>
</dbReference>
<sequence>MSKAAQETEAADGPATPDGVGDDGSMTADDAFEVLSNQRRRYALHHLKAEDRQVELGHLSEHVASWENDTSISEIGADERKRVYTSLQSHHLPKMDEQGIVNFDDRAGVVELTETAEDLDVYLDVVHGKDIPWSQYYLGLAGVDAALVAAAFMDAWPITVLPDIAWAAFVVTTVAASALVHIYRDSTNRLGTDDTPPEMRD</sequence>
<keyword evidence="5" id="KW-1185">Reference proteome</keyword>
<reference evidence="5" key="1">
    <citation type="submission" date="2016-10" db="EMBL/GenBank/DDBJ databases">
        <authorList>
            <person name="Varghese N."/>
            <person name="Submissions S."/>
        </authorList>
    </citation>
    <scope>NUCLEOTIDE SEQUENCE [LARGE SCALE GENOMIC DNA]</scope>
    <source>
        <strain evidence="5">IBRC-M 10760</strain>
    </source>
</reference>
<feature type="transmembrane region" description="Helical" evidence="2">
    <location>
        <begin position="164"/>
        <end position="183"/>
    </location>
</feature>